<accession>A0A0E9WLJ7</accession>
<organism evidence="1">
    <name type="scientific">Anguilla anguilla</name>
    <name type="common">European freshwater eel</name>
    <name type="synonym">Muraena anguilla</name>
    <dbReference type="NCBI Taxonomy" id="7936"/>
    <lineage>
        <taxon>Eukaryota</taxon>
        <taxon>Metazoa</taxon>
        <taxon>Chordata</taxon>
        <taxon>Craniata</taxon>
        <taxon>Vertebrata</taxon>
        <taxon>Euteleostomi</taxon>
        <taxon>Actinopterygii</taxon>
        <taxon>Neopterygii</taxon>
        <taxon>Teleostei</taxon>
        <taxon>Anguilliformes</taxon>
        <taxon>Anguillidae</taxon>
        <taxon>Anguilla</taxon>
    </lineage>
</organism>
<name>A0A0E9WLJ7_ANGAN</name>
<evidence type="ECO:0000313" key="1">
    <source>
        <dbReference type="EMBL" id="JAH91191.1"/>
    </source>
</evidence>
<reference evidence="1" key="1">
    <citation type="submission" date="2014-11" db="EMBL/GenBank/DDBJ databases">
        <authorList>
            <person name="Amaro Gonzalez C."/>
        </authorList>
    </citation>
    <scope>NUCLEOTIDE SEQUENCE</scope>
</reference>
<reference evidence="1" key="2">
    <citation type="journal article" date="2015" name="Fish Shellfish Immunol.">
        <title>Early steps in the European eel (Anguilla anguilla)-Vibrio vulnificus interaction in the gills: Role of the RtxA13 toxin.</title>
        <authorList>
            <person name="Callol A."/>
            <person name="Pajuelo D."/>
            <person name="Ebbesson L."/>
            <person name="Teles M."/>
            <person name="MacKenzie S."/>
            <person name="Amaro C."/>
        </authorList>
    </citation>
    <scope>NUCLEOTIDE SEQUENCE</scope>
</reference>
<sequence length="80" mass="9080">MYCIQLDIFSRSAGFFCLRVHLLYFGGKPALFWLKLCNHCILLLPDCATLPQSPKVNSTSACPAHRKAFMLGHPQWVNEL</sequence>
<dbReference type="AlphaFoldDB" id="A0A0E9WLJ7"/>
<protein>
    <submittedName>
        <fullName evidence="1">Uncharacterized protein</fullName>
    </submittedName>
</protein>
<dbReference type="EMBL" id="GBXM01017386">
    <property type="protein sequence ID" value="JAH91191.1"/>
    <property type="molecule type" value="Transcribed_RNA"/>
</dbReference>
<proteinExistence type="predicted"/>